<dbReference type="Gene3D" id="3.30.300.20">
    <property type="match status" value="1"/>
</dbReference>
<proteinExistence type="predicted"/>
<organism evidence="2 3">
    <name type="scientific">Mycobacterium pseudokansasii</name>
    <dbReference type="NCBI Taxonomy" id="2341080"/>
    <lineage>
        <taxon>Bacteria</taxon>
        <taxon>Bacillati</taxon>
        <taxon>Actinomycetota</taxon>
        <taxon>Actinomycetes</taxon>
        <taxon>Mycobacteriales</taxon>
        <taxon>Mycobacteriaceae</taxon>
        <taxon>Mycobacterium</taxon>
    </lineage>
</organism>
<name>A0A498QKM1_9MYCO</name>
<gene>
    <name evidence="2" type="ORF">LAUMK142_00351</name>
</gene>
<keyword evidence="3" id="KW-1185">Reference proteome</keyword>
<dbReference type="EMBL" id="UPHU01000001">
    <property type="protein sequence ID" value="VBA46490.1"/>
    <property type="molecule type" value="Genomic_DNA"/>
</dbReference>
<dbReference type="Proteomes" id="UP000268285">
    <property type="component" value="Unassembled WGS sequence"/>
</dbReference>
<dbReference type="AlphaFoldDB" id="A0A498QKM1"/>
<evidence type="ECO:0000256" key="1">
    <source>
        <dbReference type="SAM" id="MobiDB-lite"/>
    </source>
</evidence>
<evidence type="ECO:0000313" key="3">
    <source>
        <dbReference type="Proteomes" id="UP000268285"/>
    </source>
</evidence>
<evidence type="ECO:0000313" key="2">
    <source>
        <dbReference type="EMBL" id="VBA46490.1"/>
    </source>
</evidence>
<dbReference type="SUPFAM" id="SSF82784">
    <property type="entry name" value="OsmC-like"/>
    <property type="match status" value="1"/>
</dbReference>
<dbReference type="InterPro" id="IPR036102">
    <property type="entry name" value="OsmC/Ohrsf"/>
</dbReference>
<reference evidence="2 3" key="1">
    <citation type="submission" date="2018-09" db="EMBL/GenBank/DDBJ databases">
        <authorList>
            <person name="Tagini F."/>
        </authorList>
    </citation>
    <scope>NUCLEOTIDE SEQUENCE [LARGE SCALE GENOMIC DNA]</scope>
    <source>
        <strain evidence="2 3">MK142</strain>
    </source>
</reference>
<sequence length="192" mass="20774">MTTTNASVDNGVNVDALLAARTTLAGEPQLAQFQWRANHRWVNGTRSRATIDTFYGLGAEQHHKTPFTYDIDHPLAFAGHDNGAAPVEYVLVALGGCLTAGIASIAQQWLRPHRPRCPDHRSQPPRSRGVFASTSGTPHQERLPLSGNTRPGQSVLAPADNGARIAGSSTWRAPQRVSCVGSHPVFADRNRR</sequence>
<evidence type="ECO:0008006" key="4">
    <source>
        <dbReference type="Google" id="ProtNLM"/>
    </source>
</evidence>
<dbReference type="RefSeq" id="WP_051490244.1">
    <property type="nucleotide sequence ID" value="NZ_JAIENV010000196.1"/>
</dbReference>
<protein>
    <recommendedName>
        <fullName evidence="4">OsmC-like protein</fullName>
    </recommendedName>
</protein>
<dbReference type="OrthoDB" id="9811389at2"/>
<feature type="region of interest" description="Disordered" evidence="1">
    <location>
        <begin position="114"/>
        <end position="151"/>
    </location>
</feature>
<dbReference type="InterPro" id="IPR015946">
    <property type="entry name" value="KH_dom-like_a/b"/>
</dbReference>
<accession>A0A498QKM1</accession>